<proteinExistence type="predicted"/>
<comment type="caution">
    <text evidence="1">The sequence shown here is derived from an EMBL/GenBank/DDBJ whole genome shotgun (WGS) entry which is preliminary data.</text>
</comment>
<protein>
    <submittedName>
        <fullName evidence="1">Uncharacterized protein</fullName>
    </submittedName>
</protein>
<dbReference type="AlphaFoldDB" id="A0AAV3ZIY6"/>
<sequence length="98" mass="11044">MSRRIWRFAIHQVHSLRHQVHGLGNQVHSLEEMDSGRSKFGILESSRSKDVLDRFSSCLQPQSTPVGLIWTYKCACVLDQNTALNTGVCISEAWVSSN</sequence>
<name>A0AAV3ZIY6_9GAST</name>
<dbReference type="Proteomes" id="UP000735302">
    <property type="component" value="Unassembled WGS sequence"/>
</dbReference>
<evidence type="ECO:0000313" key="2">
    <source>
        <dbReference type="Proteomes" id="UP000735302"/>
    </source>
</evidence>
<keyword evidence="2" id="KW-1185">Reference proteome</keyword>
<reference evidence="1 2" key="1">
    <citation type="journal article" date="2021" name="Elife">
        <title>Chloroplast acquisition without the gene transfer in kleptoplastic sea slugs, Plakobranchus ocellatus.</title>
        <authorList>
            <person name="Maeda T."/>
            <person name="Takahashi S."/>
            <person name="Yoshida T."/>
            <person name="Shimamura S."/>
            <person name="Takaki Y."/>
            <person name="Nagai Y."/>
            <person name="Toyoda A."/>
            <person name="Suzuki Y."/>
            <person name="Arimoto A."/>
            <person name="Ishii H."/>
            <person name="Satoh N."/>
            <person name="Nishiyama T."/>
            <person name="Hasebe M."/>
            <person name="Maruyama T."/>
            <person name="Minagawa J."/>
            <person name="Obokata J."/>
            <person name="Shigenobu S."/>
        </authorList>
    </citation>
    <scope>NUCLEOTIDE SEQUENCE [LARGE SCALE GENOMIC DNA]</scope>
</reference>
<dbReference type="EMBL" id="BLXT01002457">
    <property type="protein sequence ID" value="GFN94467.1"/>
    <property type="molecule type" value="Genomic_DNA"/>
</dbReference>
<gene>
    <name evidence="1" type="ORF">PoB_002097300</name>
</gene>
<organism evidence="1 2">
    <name type="scientific">Plakobranchus ocellatus</name>
    <dbReference type="NCBI Taxonomy" id="259542"/>
    <lineage>
        <taxon>Eukaryota</taxon>
        <taxon>Metazoa</taxon>
        <taxon>Spiralia</taxon>
        <taxon>Lophotrochozoa</taxon>
        <taxon>Mollusca</taxon>
        <taxon>Gastropoda</taxon>
        <taxon>Heterobranchia</taxon>
        <taxon>Euthyneura</taxon>
        <taxon>Panpulmonata</taxon>
        <taxon>Sacoglossa</taxon>
        <taxon>Placobranchoidea</taxon>
        <taxon>Plakobranchidae</taxon>
        <taxon>Plakobranchus</taxon>
    </lineage>
</organism>
<evidence type="ECO:0000313" key="1">
    <source>
        <dbReference type="EMBL" id="GFN94467.1"/>
    </source>
</evidence>
<accession>A0AAV3ZIY6</accession>